<evidence type="ECO:0000256" key="4">
    <source>
        <dbReference type="ARBA" id="ARBA00023002"/>
    </source>
</evidence>
<dbReference type="PANTHER" id="PTHR13789:SF309">
    <property type="entry name" value="PUTATIVE (AFU_ORTHOLOGUE AFUA_6G14510)-RELATED"/>
    <property type="match status" value="1"/>
</dbReference>
<sequence>MGDCDSTSLEFIIVGASVSGLASAIALKESGHRVLVLEKEARPGGAGSVPNGSGCAQLPPNAGKILSDWGLDDVLRANSSPVSGFTVYKYDPGTVSPDFIGTNLWDKELLSEARGGYVQLSHRELVRILYEFAIKPSKDDISLVSVKFGAEVVNIDCEACTVTTKNGEVHTADGIIGADGANGIVRRALIEGDGSEPDSGTFTGISAYNTFIPRTRVLENDLDWLFNFPNCTLWMGPNRALRTFPLGKDSDLSLTVYTPDISTQHIDWNDEAEMKLTDVLGSCDKAIRKLAAVAEPATCIRIKEYHDLESWVSESGRVLVVGDAAHPSAPASMHSYSCSLEDGVFLGKLFSHTQNTERVPEFFHAFEGQRQTRCTRIRQAEKEALRIILLTEGPDQAAVEASMREQQGAGGNVLEGLQNVLDDFVMPTGFCLTPSRYGYNARDDADEYWMSWGRYHDMKKDTTDVDKTPIQMTFSSLVEME</sequence>
<dbReference type="AlphaFoldDB" id="A0AAD7C3K3"/>
<dbReference type="InterPro" id="IPR050493">
    <property type="entry name" value="FAD-dep_Monooxygenase_BioMet"/>
</dbReference>
<feature type="domain" description="FAD-binding" evidence="6">
    <location>
        <begin position="11"/>
        <end position="377"/>
    </location>
</feature>
<accession>A0AAD7C3K3</accession>
<evidence type="ECO:0000256" key="2">
    <source>
        <dbReference type="ARBA" id="ARBA00022630"/>
    </source>
</evidence>
<reference evidence="7" key="1">
    <citation type="submission" date="2023-03" db="EMBL/GenBank/DDBJ databases">
        <title>Massive genome expansion in bonnet fungi (Mycena s.s.) driven by repeated elements and novel gene families across ecological guilds.</title>
        <authorList>
            <consortium name="Lawrence Berkeley National Laboratory"/>
            <person name="Harder C.B."/>
            <person name="Miyauchi S."/>
            <person name="Viragh M."/>
            <person name="Kuo A."/>
            <person name="Thoen E."/>
            <person name="Andreopoulos B."/>
            <person name="Lu D."/>
            <person name="Skrede I."/>
            <person name="Drula E."/>
            <person name="Henrissat B."/>
            <person name="Morin E."/>
            <person name="Kohler A."/>
            <person name="Barry K."/>
            <person name="LaButti K."/>
            <person name="Morin E."/>
            <person name="Salamov A."/>
            <person name="Lipzen A."/>
            <person name="Mereny Z."/>
            <person name="Hegedus B."/>
            <person name="Baldrian P."/>
            <person name="Stursova M."/>
            <person name="Weitz H."/>
            <person name="Taylor A."/>
            <person name="Grigoriev I.V."/>
            <person name="Nagy L.G."/>
            <person name="Martin F."/>
            <person name="Kauserud H."/>
        </authorList>
    </citation>
    <scope>NUCLEOTIDE SEQUENCE</scope>
    <source>
        <strain evidence="7">9284</strain>
    </source>
</reference>
<evidence type="ECO:0000259" key="6">
    <source>
        <dbReference type="Pfam" id="PF01494"/>
    </source>
</evidence>
<keyword evidence="5" id="KW-0503">Monooxygenase</keyword>
<dbReference type="GO" id="GO:0004497">
    <property type="term" value="F:monooxygenase activity"/>
    <property type="evidence" value="ECO:0007669"/>
    <property type="project" value="UniProtKB-KW"/>
</dbReference>
<evidence type="ECO:0000313" key="8">
    <source>
        <dbReference type="Proteomes" id="UP001221142"/>
    </source>
</evidence>
<proteinExistence type="inferred from homology"/>
<evidence type="ECO:0000313" key="7">
    <source>
        <dbReference type="EMBL" id="KAJ7638218.1"/>
    </source>
</evidence>
<dbReference type="PANTHER" id="PTHR13789">
    <property type="entry name" value="MONOOXYGENASE"/>
    <property type="match status" value="1"/>
</dbReference>
<name>A0AAD7C3K3_9AGAR</name>
<dbReference type="EMBL" id="JARKIF010000005">
    <property type="protein sequence ID" value="KAJ7638218.1"/>
    <property type="molecule type" value="Genomic_DNA"/>
</dbReference>
<keyword evidence="3" id="KW-0274">FAD</keyword>
<dbReference type="InterPro" id="IPR036188">
    <property type="entry name" value="FAD/NAD-bd_sf"/>
</dbReference>
<dbReference type="InterPro" id="IPR002938">
    <property type="entry name" value="FAD-bd"/>
</dbReference>
<dbReference type="SUPFAM" id="SSF51905">
    <property type="entry name" value="FAD/NAD(P)-binding domain"/>
    <property type="match status" value="1"/>
</dbReference>
<comment type="caution">
    <text evidence="7">The sequence shown here is derived from an EMBL/GenBank/DDBJ whole genome shotgun (WGS) entry which is preliminary data.</text>
</comment>
<dbReference type="PRINTS" id="PR00420">
    <property type="entry name" value="RNGMNOXGNASE"/>
</dbReference>
<evidence type="ECO:0000256" key="5">
    <source>
        <dbReference type="ARBA" id="ARBA00023033"/>
    </source>
</evidence>
<dbReference type="Pfam" id="PF01494">
    <property type="entry name" value="FAD_binding_3"/>
    <property type="match status" value="1"/>
</dbReference>
<keyword evidence="8" id="KW-1185">Reference proteome</keyword>
<evidence type="ECO:0000256" key="3">
    <source>
        <dbReference type="ARBA" id="ARBA00022827"/>
    </source>
</evidence>
<gene>
    <name evidence="7" type="ORF">FB45DRAFT_826569</name>
</gene>
<dbReference type="Proteomes" id="UP001221142">
    <property type="component" value="Unassembled WGS sequence"/>
</dbReference>
<dbReference type="Gene3D" id="3.50.50.60">
    <property type="entry name" value="FAD/NAD(P)-binding domain"/>
    <property type="match status" value="1"/>
</dbReference>
<evidence type="ECO:0000256" key="1">
    <source>
        <dbReference type="ARBA" id="ARBA00007992"/>
    </source>
</evidence>
<keyword evidence="2" id="KW-0285">Flavoprotein</keyword>
<keyword evidence="4" id="KW-0560">Oxidoreductase</keyword>
<comment type="similarity">
    <text evidence="1">Belongs to the paxM FAD-dependent monooxygenase family.</text>
</comment>
<dbReference type="GO" id="GO:0071949">
    <property type="term" value="F:FAD binding"/>
    <property type="evidence" value="ECO:0007669"/>
    <property type="project" value="InterPro"/>
</dbReference>
<protein>
    <recommendedName>
        <fullName evidence="6">FAD-binding domain-containing protein</fullName>
    </recommendedName>
</protein>
<organism evidence="7 8">
    <name type="scientific">Roridomyces roridus</name>
    <dbReference type="NCBI Taxonomy" id="1738132"/>
    <lineage>
        <taxon>Eukaryota</taxon>
        <taxon>Fungi</taxon>
        <taxon>Dikarya</taxon>
        <taxon>Basidiomycota</taxon>
        <taxon>Agaricomycotina</taxon>
        <taxon>Agaricomycetes</taxon>
        <taxon>Agaricomycetidae</taxon>
        <taxon>Agaricales</taxon>
        <taxon>Marasmiineae</taxon>
        <taxon>Mycenaceae</taxon>
        <taxon>Roridomyces</taxon>
    </lineage>
</organism>